<comment type="caution">
    <text evidence="1">The sequence shown here is derived from an EMBL/GenBank/DDBJ whole genome shotgun (WGS) entry which is preliminary data.</text>
</comment>
<evidence type="ECO:0000313" key="1">
    <source>
        <dbReference type="EMBL" id="ETN99761.1"/>
    </source>
</evidence>
<accession>X6LF55</accession>
<reference evidence="1 2" key="1">
    <citation type="journal article" date="2013" name="Curr. Biol.">
        <title>The Genome of the Foraminiferan Reticulomyxa filosa.</title>
        <authorList>
            <person name="Glockner G."/>
            <person name="Hulsmann N."/>
            <person name="Schleicher M."/>
            <person name="Noegel A.A."/>
            <person name="Eichinger L."/>
            <person name="Gallinger C."/>
            <person name="Pawlowski J."/>
            <person name="Sierra R."/>
            <person name="Euteneuer U."/>
            <person name="Pillet L."/>
            <person name="Moustafa A."/>
            <person name="Platzer M."/>
            <person name="Groth M."/>
            <person name="Szafranski K."/>
            <person name="Schliwa M."/>
        </authorList>
    </citation>
    <scope>NUCLEOTIDE SEQUENCE [LARGE SCALE GENOMIC DNA]</scope>
</reference>
<dbReference type="AlphaFoldDB" id="X6LF55"/>
<dbReference type="EMBL" id="ASPP01042996">
    <property type="protein sequence ID" value="ETN99761.1"/>
    <property type="molecule type" value="Genomic_DNA"/>
</dbReference>
<proteinExistence type="predicted"/>
<evidence type="ECO:0000313" key="2">
    <source>
        <dbReference type="Proteomes" id="UP000023152"/>
    </source>
</evidence>
<keyword evidence="2" id="KW-1185">Reference proteome</keyword>
<feature type="non-terminal residue" evidence="1">
    <location>
        <position position="1"/>
    </location>
</feature>
<sequence length="114" mass="13517">SYAVNNIKVAQCNAKSKRKFSIKITRKENTLLKNYSQRNQSIKKITMITDIKRKRLKGKRTRTTIKIQNSKSYGDEIKYIMQELAYVKLTFHIGVPYYAKEILECFALLYIHFF</sequence>
<dbReference type="Proteomes" id="UP000023152">
    <property type="component" value="Unassembled WGS sequence"/>
</dbReference>
<organism evidence="1 2">
    <name type="scientific">Reticulomyxa filosa</name>
    <dbReference type="NCBI Taxonomy" id="46433"/>
    <lineage>
        <taxon>Eukaryota</taxon>
        <taxon>Sar</taxon>
        <taxon>Rhizaria</taxon>
        <taxon>Retaria</taxon>
        <taxon>Foraminifera</taxon>
        <taxon>Monothalamids</taxon>
        <taxon>Reticulomyxidae</taxon>
        <taxon>Reticulomyxa</taxon>
    </lineage>
</organism>
<protein>
    <submittedName>
        <fullName evidence="1">Uncharacterized protein</fullName>
    </submittedName>
</protein>
<gene>
    <name evidence="1" type="ORF">RFI_37706</name>
</gene>
<name>X6LF55_RETFI</name>